<dbReference type="EMBL" id="LAVV01003555">
    <property type="protein sequence ID" value="KNZ62047.1"/>
    <property type="molecule type" value="Genomic_DNA"/>
</dbReference>
<gene>
    <name evidence="2" type="ORF">VP01_131g3</name>
</gene>
<dbReference type="VEuPathDB" id="FungiDB:VP01_131g3"/>
<evidence type="ECO:0000313" key="2">
    <source>
        <dbReference type="EMBL" id="KNZ62047.1"/>
    </source>
</evidence>
<feature type="chain" id="PRO_5005568589" evidence="1">
    <location>
        <begin position="20"/>
        <end position="382"/>
    </location>
</feature>
<accession>A0A0L6VN92</accession>
<keyword evidence="3" id="KW-1185">Reference proteome</keyword>
<organism evidence="2 3">
    <name type="scientific">Puccinia sorghi</name>
    <dbReference type="NCBI Taxonomy" id="27349"/>
    <lineage>
        <taxon>Eukaryota</taxon>
        <taxon>Fungi</taxon>
        <taxon>Dikarya</taxon>
        <taxon>Basidiomycota</taxon>
        <taxon>Pucciniomycotina</taxon>
        <taxon>Pucciniomycetes</taxon>
        <taxon>Pucciniales</taxon>
        <taxon>Pucciniaceae</taxon>
        <taxon>Puccinia</taxon>
    </lineage>
</organism>
<protein>
    <submittedName>
        <fullName evidence="2">Putative signal peptide protein</fullName>
    </submittedName>
</protein>
<sequence>MHVLFGLYIGTAVLPLSLPDWLSFQHTTSQYPATTLIFAQLTYLQCATHVLDYTLPAKEKKKNTGRMIRGWSLTCTNKSISKAIVCIGKSILCSDGGHIIKRKKAQAIWTSHECPSAHLWVSRLLVMTYAENLNCLNFFFFGIPTLLWTLKNQCVFLNPKNVEHLPGVYNPEEARQPAHRTLTSQMHPSTGHKGALLLSHLVKLPILPSRVIHISSQPSPPLCVHNSKEFFSSKKKKRYLYMYPTRAKKKNNNRCFSWHLPPKKWYIRVLMTILIDPCEGQGQPIRRTTTSATGICPLTREGFFFRPHHHHHVAAEARPGPVVISSTTKNVITPLRVTKKSKKETCNYRTSLPRQSRRKIPFNILARGMVGVSRERSQLHVL</sequence>
<comment type="caution">
    <text evidence="2">The sequence shown here is derived from an EMBL/GenBank/DDBJ whole genome shotgun (WGS) entry which is preliminary data.</text>
</comment>
<proteinExistence type="predicted"/>
<dbReference type="AlphaFoldDB" id="A0A0L6VN92"/>
<dbReference type="Proteomes" id="UP000037035">
    <property type="component" value="Unassembled WGS sequence"/>
</dbReference>
<keyword evidence="1" id="KW-0732">Signal</keyword>
<name>A0A0L6VN92_9BASI</name>
<reference evidence="2 3" key="1">
    <citation type="submission" date="2015-08" db="EMBL/GenBank/DDBJ databases">
        <title>Next Generation Sequencing and Analysis of the Genome of Puccinia sorghi L Schw, the Causal Agent of Maize Common Rust.</title>
        <authorList>
            <person name="Rochi L."/>
            <person name="Burguener G."/>
            <person name="Darino M."/>
            <person name="Turjanski A."/>
            <person name="Kreff E."/>
            <person name="Dieguez M.J."/>
            <person name="Sacco F."/>
        </authorList>
    </citation>
    <scope>NUCLEOTIDE SEQUENCE [LARGE SCALE GENOMIC DNA]</scope>
    <source>
        <strain evidence="2 3">RO10H11247</strain>
    </source>
</reference>
<feature type="signal peptide" evidence="1">
    <location>
        <begin position="1"/>
        <end position="19"/>
    </location>
</feature>
<evidence type="ECO:0000313" key="3">
    <source>
        <dbReference type="Proteomes" id="UP000037035"/>
    </source>
</evidence>
<evidence type="ECO:0000256" key="1">
    <source>
        <dbReference type="SAM" id="SignalP"/>
    </source>
</evidence>